<accession>A0ABY3SVK1</accession>
<organism evidence="1 2">
    <name type="scientific">Thiothrix winogradskyi</name>
    <dbReference type="NCBI Taxonomy" id="96472"/>
    <lineage>
        <taxon>Bacteria</taxon>
        <taxon>Pseudomonadati</taxon>
        <taxon>Pseudomonadota</taxon>
        <taxon>Gammaproteobacteria</taxon>
        <taxon>Thiotrichales</taxon>
        <taxon>Thiotrichaceae</taxon>
        <taxon>Thiothrix</taxon>
    </lineage>
</organism>
<dbReference type="EMBL" id="CP091244">
    <property type="protein sequence ID" value="UJS23527.1"/>
    <property type="molecule type" value="Genomic_DNA"/>
</dbReference>
<keyword evidence="2" id="KW-1185">Reference proteome</keyword>
<gene>
    <name evidence="1" type="ORF">L2Y54_16480</name>
</gene>
<evidence type="ECO:0000313" key="1">
    <source>
        <dbReference type="EMBL" id="UJS23527.1"/>
    </source>
</evidence>
<protein>
    <recommendedName>
        <fullName evidence="3">Conjugal transfer protein TraJ</fullName>
    </recommendedName>
</protein>
<dbReference type="InterPro" id="IPR053842">
    <property type="entry name" value="NikA-like"/>
</dbReference>
<evidence type="ECO:0000313" key="2">
    <source>
        <dbReference type="Proteomes" id="UP001054801"/>
    </source>
</evidence>
<dbReference type="Proteomes" id="UP001054801">
    <property type="component" value="Chromosome"/>
</dbReference>
<proteinExistence type="predicted"/>
<dbReference type="RefSeq" id="WP_236497703.1">
    <property type="nucleotide sequence ID" value="NZ_CP091244.1"/>
</dbReference>
<reference evidence="1" key="1">
    <citation type="journal article" date="2022" name="Microorganisms">
        <title>Two New Species of Filamentous Sulfur Bacteria of the Genus Thiothrix, Thiothrix winogradskyi sp. nov. and 'Candidatus Thiothrix sulfatifontis' sp. nov.</title>
        <authorList>
            <person name="Ravin N.V."/>
            <person name="Rossetti S."/>
            <person name="Beletsky A.V."/>
            <person name="Kadnikov V.V."/>
            <person name="Rudenko T.S."/>
            <person name="Smolyakov D.D."/>
            <person name="Moskvitina M.I."/>
            <person name="Gureeva M.V."/>
            <person name="Mardanov A.V."/>
            <person name="Grabovich M.Y."/>
        </authorList>
    </citation>
    <scope>NUCLEOTIDE SEQUENCE</scope>
    <source>
        <strain evidence="1">CT3</strain>
    </source>
</reference>
<name>A0ABY3SVK1_9GAMM</name>
<dbReference type="Pfam" id="PF21983">
    <property type="entry name" value="NikA-like"/>
    <property type="match status" value="1"/>
</dbReference>
<evidence type="ECO:0008006" key="3">
    <source>
        <dbReference type="Google" id="ProtNLM"/>
    </source>
</evidence>
<sequence length="113" mass="12687">MGSETRKKTVLVMVRVTPEEREEIAALAATCSLSVPEFMRRMALSYTPKSTLDAQAIIEMAKINGDMGRVVGLLKLWLSTESKKNEAFNYSIPKLVNELTALKDLLKQKVMRL</sequence>